<keyword evidence="5 8" id="KW-0067">ATP-binding</keyword>
<accession>A0A3A4AUT0</accession>
<dbReference type="SMART" id="SM00382">
    <property type="entry name" value="AAA"/>
    <property type="match status" value="1"/>
</dbReference>
<dbReference type="InterPro" id="IPR003593">
    <property type="entry name" value="AAA+_ATPase"/>
</dbReference>
<dbReference type="InterPro" id="IPR027417">
    <property type="entry name" value="P-loop_NTPase"/>
</dbReference>
<dbReference type="PROSITE" id="PS00211">
    <property type="entry name" value="ABC_TRANSPORTER_1"/>
    <property type="match status" value="1"/>
</dbReference>
<dbReference type="PROSITE" id="PS50893">
    <property type="entry name" value="ABC_TRANSPORTER_2"/>
    <property type="match status" value="1"/>
</dbReference>
<keyword evidence="4" id="KW-0547">Nucleotide-binding</keyword>
<dbReference type="PANTHER" id="PTHR42711:SF5">
    <property type="entry name" value="ABC TRANSPORTER ATP-BINDING PROTEIN NATA"/>
    <property type="match status" value="1"/>
</dbReference>
<dbReference type="OrthoDB" id="9804819at2"/>
<evidence type="ECO:0000313" key="9">
    <source>
        <dbReference type="Proteomes" id="UP000265768"/>
    </source>
</evidence>
<dbReference type="GO" id="GO:0005886">
    <property type="term" value="C:plasma membrane"/>
    <property type="evidence" value="ECO:0007669"/>
    <property type="project" value="UniProtKB-SubCell"/>
</dbReference>
<keyword evidence="9" id="KW-1185">Reference proteome</keyword>
<evidence type="ECO:0000259" key="7">
    <source>
        <dbReference type="PROSITE" id="PS50893"/>
    </source>
</evidence>
<proteinExistence type="inferred from homology"/>
<dbReference type="Pfam" id="PF00005">
    <property type="entry name" value="ABC_tran"/>
    <property type="match status" value="1"/>
</dbReference>
<organism evidence="8 9">
    <name type="scientific">Bailinhaonella thermotolerans</name>
    <dbReference type="NCBI Taxonomy" id="1070861"/>
    <lineage>
        <taxon>Bacteria</taxon>
        <taxon>Bacillati</taxon>
        <taxon>Actinomycetota</taxon>
        <taxon>Actinomycetes</taxon>
        <taxon>Streptosporangiales</taxon>
        <taxon>Streptosporangiaceae</taxon>
        <taxon>Bailinhaonella</taxon>
    </lineage>
</organism>
<evidence type="ECO:0000256" key="3">
    <source>
        <dbReference type="ARBA" id="ARBA00022448"/>
    </source>
</evidence>
<reference evidence="8 9" key="1">
    <citation type="submission" date="2018-09" db="EMBL/GenBank/DDBJ databases">
        <title>YIM 75507 draft genome.</title>
        <authorList>
            <person name="Tang S."/>
            <person name="Feng Y."/>
        </authorList>
    </citation>
    <scope>NUCLEOTIDE SEQUENCE [LARGE SCALE GENOMIC DNA]</scope>
    <source>
        <strain evidence="8 9">YIM 75507</strain>
    </source>
</reference>
<gene>
    <name evidence="8" type="ORF">D5H75_13065</name>
</gene>
<evidence type="ECO:0000313" key="8">
    <source>
        <dbReference type="EMBL" id="RJL32461.1"/>
    </source>
</evidence>
<comment type="subcellular location">
    <subcellularLocation>
        <location evidence="1">Cell membrane</location>
        <topology evidence="1">Peripheral membrane protein</topology>
    </subcellularLocation>
</comment>
<evidence type="ECO:0000256" key="6">
    <source>
        <dbReference type="ARBA" id="ARBA00023251"/>
    </source>
</evidence>
<dbReference type="GO" id="GO:0005524">
    <property type="term" value="F:ATP binding"/>
    <property type="evidence" value="ECO:0007669"/>
    <property type="project" value="UniProtKB-KW"/>
</dbReference>
<protein>
    <submittedName>
        <fullName evidence="8">ABC transporter ATP-binding protein</fullName>
    </submittedName>
</protein>
<dbReference type="GO" id="GO:0046677">
    <property type="term" value="P:response to antibiotic"/>
    <property type="evidence" value="ECO:0007669"/>
    <property type="project" value="UniProtKB-KW"/>
</dbReference>
<keyword evidence="3" id="KW-0813">Transport</keyword>
<dbReference type="Gene3D" id="3.40.50.300">
    <property type="entry name" value="P-loop containing nucleotide triphosphate hydrolases"/>
    <property type="match status" value="1"/>
</dbReference>
<comment type="similarity">
    <text evidence="2">Belongs to the ABC transporter superfamily.</text>
</comment>
<dbReference type="EMBL" id="QZEY01000004">
    <property type="protein sequence ID" value="RJL32461.1"/>
    <property type="molecule type" value="Genomic_DNA"/>
</dbReference>
<evidence type="ECO:0000256" key="1">
    <source>
        <dbReference type="ARBA" id="ARBA00004202"/>
    </source>
</evidence>
<evidence type="ECO:0000256" key="4">
    <source>
        <dbReference type="ARBA" id="ARBA00022741"/>
    </source>
</evidence>
<evidence type="ECO:0000256" key="5">
    <source>
        <dbReference type="ARBA" id="ARBA00022840"/>
    </source>
</evidence>
<dbReference type="GO" id="GO:0016887">
    <property type="term" value="F:ATP hydrolysis activity"/>
    <property type="evidence" value="ECO:0007669"/>
    <property type="project" value="InterPro"/>
</dbReference>
<dbReference type="Proteomes" id="UP000265768">
    <property type="component" value="Unassembled WGS sequence"/>
</dbReference>
<feature type="domain" description="ABC transporter" evidence="7">
    <location>
        <begin position="2"/>
        <end position="230"/>
    </location>
</feature>
<name>A0A3A4AUT0_9ACTN</name>
<sequence>MIVTRGLSRSFGRVEAVRGLDVEIGAGEIVGFLGPNGAGKTTTLRMLATLLRPTDGTATVAGHDLLADPRGVRRAIGYVRQGGSADPTRPVREELELQASLYGLRPPREHVARVCEAFGLTGLADRPPAALSGGQRRRLDLALGLIHRPRVLFLDEPTTGLDPRTRAALWDHVRRLREEGTTVLVSTHYLEEAEALYDRVLIIDGGAIVADGPPSALKSRAGGTLGDAYLALTADA</sequence>
<dbReference type="InterPro" id="IPR017871">
    <property type="entry name" value="ABC_transporter-like_CS"/>
</dbReference>
<dbReference type="AlphaFoldDB" id="A0A3A4AUT0"/>
<dbReference type="InterPro" id="IPR003439">
    <property type="entry name" value="ABC_transporter-like_ATP-bd"/>
</dbReference>
<keyword evidence="6" id="KW-0046">Antibiotic resistance</keyword>
<dbReference type="SUPFAM" id="SSF52540">
    <property type="entry name" value="P-loop containing nucleoside triphosphate hydrolases"/>
    <property type="match status" value="1"/>
</dbReference>
<comment type="caution">
    <text evidence="8">The sequence shown here is derived from an EMBL/GenBank/DDBJ whole genome shotgun (WGS) entry which is preliminary data.</text>
</comment>
<evidence type="ECO:0000256" key="2">
    <source>
        <dbReference type="ARBA" id="ARBA00005417"/>
    </source>
</evidence>
<dbReference type="PANTHER" id="PTHR42711">
    <property type="entry name" value="ABC TRANSPORTER ATP-BINDING PROTEIN"/>
    <property type="match status" value="1"/>
</dbReference>
<dbReference type="InterPro" id="IPR050763">
    <property type="entry name" value="ABC_transporter_ATP-binding"/>
</dbReference>